<evidence type="ECO:0000313" key="2">
    <source>
        <dbReference type="EMBL" id="OAP40364.1"/>
    </source>
</evidence>
<sequence>MLNHTGYAQGSGPAQGPTSSDEGASHEKLKREYLAYLETKNEEIKEQQEARRYYHGAQWTDKQIKEFNQRRQPVVTYNRIGRKINAVVGLLERQKQDPRGFPRTPKHEEGAEIATAVLRYVCDQQRWEEKSPISGLNGAVDGLGGVEIILEAGDQGDKEIGLEIVDPSGFFYDPRSLKMDFSDARYMGQGKWADVDTVIEMFPDKEDLIRDSLERGTELTSNPDSDDKWYSGSENAKRIRLVDHWYIKGGEWHWCIYTGSVKLASGISYLRDEKGKTACKYIMYSANVDHEGDRYGFVRNMRSSQDEINQRRSKGLHTLNSRRLIIPKGSGLDIEKTRREAARPDGVIEFEGNIEPKFDDSAKGQELSGHLAFLQDAKDEIENYGFNPALIGQGVQDMSGRAIQLQQQAGIAELGPYLLAFRGWKLRVYRMIWQAVQEHWTSERWIRVTDDDGMAQFLGINQLGIDPRTGQPALVNALGSLDVDIIIDEGPDTINMQADAYDTLSIMATKGQQVPPQLLIELSPLAGKQKKKALDILSQAQQQEPDPVAMAGAQAEIAEKQASAQLKQAQAMKATAEAQTVGMPDGSGPSEIEVATAFADLRNKNASTAKIMADTRKVEVETALKPMEMRNQQIEQERSREERFAFKGADLRQAKESASRPQK</sequence>
<reference evidence="2 3" key="1">
    <citation type="journal article" date="2016" name="Int. J. Syst. Evol. Microbiol.">
        <title>Ensifer glycinis sp. nov., an novel rhizobial species associated with Glycine spp.</title>
        <authorList>
            <person name="Yan H."/>
            <person name="Yan J."/>
            <person name="Sui X.H."/>
            <person name="Wang E.T."/>
            <person name="Chen W.X."/>
            <person name="Zhang X.X."/>
            <person name="Chen W.F."/>
        </authorList>
    </citation>
    <scope>NUCLEOTIDE SEQUENCE [LARGE SCALE GENOMIC DNA]</scope>
    <source>
        <strain evidence="2 3">CCBAU 23380</strain>
    </source>
</reference>
<dbReference type="InterPro" id="IPR032427">
    <property type="entry name" value="P22_portal"/>
</dbReference>
<keyword evidence="3" id="KW-1185">Reference proteome</keyword>
<accession>A0A178XZ26</accession>
<dbReference type="EMBL" id="LPUX01000053">
    <property type="protein sequence ID" value="OAP40364.1"/>
    <property type="molecule type" value="Genomic_DNA"/>
</dbReference>
<feature type="region of interest" description="Disordered" evidence="1">
    <location>
        <begin position="627"/>
        <end position="663"/>
    </location>
</feature>
<comment type="caution">
    <text evidence="2">The sequence shown here is derived from an EMBL/GenBank/DDBJ whole genome shotgun (WGS) entry which is preliminary data.</text>
</comment>
<evidence type="ECO:0000256" key="1">
    <source>
        <dbReference type="SAM" id="MobiDB-lite"/>
    </source>
</evidence>
<dbReference type="Proteomes" id="UP000094025">
    <property type="component" value="Unassembled WGS sequence"/>
</dbReference>
<gene>
    <name evidence="2" type="ORF">AU381_00095</name>
</gene>
<dbReference type="Pfam" id="PF16510">
    <property type="entry name" value="P22_portal"/>
    <property type="match status" value="2"/>
</dbReference>
<dbReference type="AlphaFoldDB" id="A0A178XZ26"/>
<feature type="compositionally biased region" description="Basic and acidic residues" evidence="1">
    <location>
        <begin position="635"/>
        <end position="663"/>
    </location>
</feature>
<evidence type="ECO:0000313" key="3">
    <source>
        <dbReference type="Proteomes" id="UP000094025"/>
    </source>
</evidence>
<organism evidence="2 3">
    <name type="scientific">Sinorhizobium glycinis</name>
    <dbReference type="NCBI Taxonomy" id="1472378"/>
    <lineage>
        <taxon>Bacteria</taxon>
        <taxon>Pseudomonadati</taxon>
        <taxon>Pseudomonadota</taxon>
        <taxon>Alphaproteobacteria</taxon>
        <taxon>Hyphomicrobiales</taxon>
        <taxon>Rhizobiaceae</taxon>
        <taxon>Sinorhizobium/Ensifer group</taxon>
        <taxon>Sinorhizobium</taxon>
    </lineage>
</organism>
<protein>
    <recommendedName>
        <fullName evidence="4">Portal protein</fullName>
    </recommendedName>
</protein>
<name>A0A178XZ26_9HYPH</name>
<dbReference type="OrthoDB" id="1632915at2"/>
<dbReference type="RefSeq" id="WP_064240680.1">
    <property type="nucleotide sequence ID" value="NZ_LPUX01000053.1"/>
</dbReference>
<proteinExistence type="predicted"/>
<feature type="region of interest" description="Disordered" evidence="1">
    <location>
        <begin position="1"/>
        <end position="26"/>
    </location>
</feature>
<dbReference type="STRING" id="1472378.AU381_00095"/>
<evidence type="ECO:0008006" key="4">
    <source>
        <dbReference type="Google" id="ProtNLM"/>
    </source>
</evidence>